<dbReference type="GeneID" id="90955034"/>
<evidence type="ECO:0000313" key="1">
    <source>
        <dbReference type="EMBL" id="KAF7565781.1"/>
    </source>
</evidence>
<evidence type="ECO:0000313" key="2">
    <source>
        <dbReference type="Proteomes" id="UP000245464"/>
    </source>
</evidence>
<comment type="caution">
    <text evidence="1">The sequence shown here is derived from an EMBL/GenBank/DDBJ whole genome shotgun (WGS) entry which is preliminary data.</text>
</comment>
<proteinExistence type="predicted"/>
<dbReference type="KEGG" id="ptrr:90955034"/>
<dbReference type="Proteomes" id="UP000245464">
    <property type="component" value="Chromosome 10"/>
</dbReference>
<sequence length="36" mass="4023">MIIINNLASCSIFNAVKHQKHKNVNTAKLNIQPSEC</sequence>
<protein>
    <submittedName>
        <fullName evidence="1">Uncharacterized protein</fullName>
    </submittedName>
</protein>
<accession>A0A5M9KTU5</accession>
<dbReference type="EMBL" id="NQIK02000010">
    <property type="protein sequence ID" value="KAF7565781.1"/>
    <property type="molecule type" value="Genomic_DNA"/>
</dbReference>
<name>A0A5M9KTU5_9PLEO</name>
<dbReference type="RefSeq" id="XP_065959511.1">
    <property type="nucleotide sequence ID" value="XM_066104947.1"/>
</dbReference>
<gene>
    <name evidence="1" type="ORF">PtrM4_052150</name>
</gene>
<organism evidence="1 2">
    <name type="scientific">Pyrenophora tritici-repentis</name>
    <dbReference type="NCBI Taxonomy" id="45151"/>
    <lineage>
        <taxon>Eukaryota</taxon>
        <taxon>Fungi</taxon>
        <taxon>Dikarya</taxon>
        <taxon>Ascomycota</taxon>
        <taxon>Pezizomycotina</taxon>
        <taxon>Dothideomycetes</taxon>
        <taxon>Pleosporomycetidae</taxon>
        <taxon>Pleosporales</taxon>
        <taxon>Pleosporineae</taxon>
        <taxon>Pleosporaceae</taxon>
        <taxon>Pyrenophora</taxon>
    </lineage>
</organism>
<reference evidence="1" key="1">
    <citation type="journal article" date="2018" name="BMC Genomics">
        <title>Comparative genomics of the wheat fungal pathogen Pyrenophora tritici-repentis reveals chromosomal variations and genome plasticity.</title>
        <authorList>
            <person name="Moolhuijzen P."/>
            <person name="See P.T."/>
            <person name="Hane J.K."/>
            <person name="Shi G."/>
            <person name="Liu Z."/>
            <person name="Oliver R.P."/>
            <person name="Moffat C.S."/>
        </authorList>
    </citation>
    <scope>NUCLEOTIDE SEQUENCE [LARGE SCALE GENOMIC DNA]</scope>
    <source>
        <strain evidence="1">M4</strain>
    </source>
</reference>
<dbReference type="AlphaFoldDB" id="A0A5M9KTU5"/>